<dbReference type="HAMAP" id="MF_03148">
    <property type="entry name" value="HAM1_NTPase"/>
    <property type="match status" value="1"/>
</dbReference>
<comment type="caution">
    <text evidence="13">Lacks conserved residue(s) required for the propagation of feature annotation.</text>
</comment>
<keyword evidence="8 13" id="KW-0546">Nucleotide metabolism</keyword>
<evidence type="ECO:0000256" key="7">
    <source>
        <dbReference type="ARBA" id="ARBA00022842"/>
    </source>
</evidence>
<evidence type="ECO:0000256" key="5">
    <source>
        <dbReference type="ARBA" id="ARBA00022741"/>
    </source>
</evidence>
<dbReference type="GO" id="GO:0035870">
    <property type="term" value="F:dITP diphosphatase activity"/>
    <property type="evidence" value="ECO:0007669"/>
    <property type="project" value="UniProtKB-UniRule"/>
</dbReference>
<dbReference type="eggNOG" id="KOG3222">
    <property type="taxonomic scope" value="Eukaryota"/>
</dbReference>
<evidence type="ECO:0000256" key="10">
    <source>
        <dbReference type="ARBA" id="ARBA00093218"/>
    </source>
</evidence>
<feature type="binding site" evidence="13">
    <location>
        <position position="18"/>
    </location>
    <ligand>
        <name>ITP</name>
        <dbReference type="ChEBI" id="CHEBI:61402"/>
    </ligand>
</feature>
<evidence type="ECO:0000256" key="1">
    <source>
        <dbReference type="ARBA" id="ARBA00004496"/>
    </source>
</evidence>
<dbReference type="GO" id="GO:0046872">
    <property type="term" value="F:metal ion binding"/>
    <property type="evidence" value="ECO:0007669"/>
    <property type="project" value="UniProtKB-KW"/>
</dbReference>
<feature type="binding site" evidence="13">
    <location>
        <begin position="138"/>
        <end position="139"/>
    </location>
    <ligand>
        <name>ITP</name>
        <dbReference type="ChEBI" id="CHEBI:61402"/>
    </ligand>
</feature>
<dbReference type="KEGG" id="apro:F751_2868"/>
<dbReference type="EMBL" id="KL662095">
    <property type="protein sequence ID" value="KFM23609.1"/>
    <property type="molecule type" value="Genomic_DNA"/>
</dbReference>
<evidence type="ECO:0000256" key="2">
    <source>
        <dbReference type="ARBA" id="ARBA00008023"/>
    </source>
</evidence>
<comment type="function">
    <text evidence="13">Pyrophosphatase that hydrolyzes non-canonical purine nucleotides such as inosine triphosphate (ITP), deoxyinosine triphosphate (dITP) or xanthosine 5'-triphosphate (XTP) to their respective monophosphate derivatives. The enzyme does not distinguish between the deoxy- and ribose forms. Probably excludes non-canonical purines from RNA and DNA precursor pools, thus preventing their incorporation into RNA and DNA and avoiding chromosomal lesions.</text>
</comment>
<comment type="cofactor">
    <cofactor evidence="13">
        <name>Mg(2+)</name>
        <dbReference type="ChEBI" id="CHEBI:18420"/>
    </cofactor>
    <cofactor evidence="13">
        <name>Mn(2+)</name>
        <dbReference type="ChEBI" id="CHEBI:29035"/>
    </cofactor>
    <text evidence="13">Binds 1 divalent metal cation per subunit; can use either Mg(2+) or Mn(2+).</text>
</comment>
<evidence type="ECO:0000256" key="9">
    <source>
        <dbReference type="ARBA" id="ARBA00054940"/>
    </source>
</evidence>
<keyword evidence="5 13" id="KW-0547">Nucleotide-binding</keyword>
<dbReference type="InterPro" id="IPR029001">
    <property type="entry name" value="ITPase-like_fam"/>
</dbReference>
<dbReference type="GO" id="GO:0036220">
    <property type="term" value="F:ITP diphosphatase activity"/>
    <property type="evidence" value="ECO:0007669"/>
    <property type="project" value="UniProtKB-UniRule"/>
</dbReference>
<dbReference type="GO" id="GO:0036222">
    <property type="term" value="F:XTP diphosphatase activity"/>
    <property type="evidence" value="ECO:0007669"/>
    <property type="project" value="UniProtKB-UniRule"/>
</dbReference>
<feature type="binding site" evidence="13">
    <location>
        <begin position="110"/>
        <end position="113"/>
    </location>
    <ligand>
        <name>ITP</name>
        <dbReference type="ChEBI" id="CHEBI:61402"/>
    </ligand>
</feature>
<dbReference type="RefSeq" id="XP_011396483.1">
    <property type="nucleotide sequence ID" value="XM_011398181.1"/>
</dbReference>
<dbReference type="Proteomes" id="UP000028924">
    <property type="component" value="Unassembled WGS sequence"/>
</dbReference>
<dbReference type="GO" id="GO:0000166">
    <property type="term" value="F:nucleotide binding"/>
    <property type="evidence" value="ECO:0007669"/>
    <property type="project" value="UniProtKB-KW"/>
</dbReference>
<dbReference type="GeneID" id="23614259"/>
<dbReference type="FunFam" id="3.90.950.10:FF:000003">
    <property type="entry name" value="Inosine triphosphate pyrophosphatase"/>
    <property type="match status" value="1"/>
</dbReference>
<dbReference type="AlphaFoldDB" id="A0A087SD05"/>
<evidence type="ECO:0000313" key="15">
    <source>
        <dbReference type="Proteomes" id="UP000028924"/>
    </source>
</evidence>
<comment type="catalytic activity">
    <reaction evidence="10">
        <text>ITP + H2O = IMP + diphosphate + H(+)</text>
        <dbReference type="Rhea" id="RHEA:29399"/>
        <dbReference type="ChEBI" id="CHEBI:15377"/>
        <dbReference type="ChEBI" id="CHEBI:15378"/>
        <dbReference type="ChEBI" id="CHEBI:33019"/>
        <dbReference type="ChEBI" id="CHEBI:58053"/>
        <dbReference type="ChEBI" id="CHEBI:61402"/>
        <dbReference type="EC" id="3.6.1.66"/>
    </reaction>
    <physiologicalReaction direction="left-to-right" evidence="10">
        <dbReference type="Rhea" id="RHEA:29400"/>
    </physiologicalReaction>
</comment>
<dbReference type="InterPro" id="IPR002637">
    <property type="entry name" value="RdgB/HAM1"/>
</dbReference>
<keyword evidence="6 13" id="KW-0378">Hydrolase</keyword>
<keyword evidence="7 13" id="KW-0460">Magnesium</keyword>
<evidence type="ECO:0000256" key="12">
    <source>
        <dbReference type="ARBA" id="ARBA00093271"/>
    </source>
</evidence>
<name>A0A087SD05_AUXPR</name>
<comment type="catalytic activity">
    <reaction evidence="11">
        <text>dITP + H2O = dIMP + diphosphate + H(+)</text>
        <dbReference type="Rhea" id="RHEA:28342"/>
        <dbReference type="ChEBI" id="CHEBI:15377"/>
        <dbReference type="ChEBI" id="CHEBI:15378"/>
        <dbReference type="ChEBI" id="CHEBI:33019"/>
        <dbReference type="ChEBI" id="CHEBI:61194"/>
        <dbReference type="ChEBI" id="CHEBI:61382"/>
        <dbReference type="EC" id="3.6.1.66"/>
    </reaction>
    <physiologicalReaction direction="left-to-right" evidence="11">
        <dbReference type="Rhea" id="RHEA:28343"/>
    </physiologicalReaction>
</comment>
<dbReference type="CDD" id="cd00515">
    <property type="entry name" value="HAM1"/>
    <property type="match status" value="1"/>
</dbReference>
<dbReference type="Pfam" id="PF01725">
    <property type="entry name" value="Ham1p_like"/>
    <property type="match status" value="1"/>
</dbReference>
<dbReference type="GO" id="GO:0009117">
    <property type="term" value="P:nucleotide metabolic process"/>
    <property type="evidence" value="ECO:0007669"/>
    <property type="project" value="UniProtKB-KW"/>
</dbReference>
<dbReference type="EC" id="3.6.1.66" evidence="13"/>
<evidence type="ECO:0000313" key="14">
    <source>
        <dbReference type="EMBL" id="KFM23609.1"/>
    </source>
</evidence>
<comment type="subunit">
    <text evidence="13">Homodimer.</text>
</comment>
<dbReference type="OrthoDB" id="6288734at2759"/>
<organism evidence="14 15">
    <name type="scientific">Auxenochlorella protothecoides</name>
    <name type="common">Green microalga</name>
    <name type="synonym">Chlorella protothecoides</name>
    <dbReference type="NCBI Taxonomy" id="3075"/>
    <lineage>
        <taxon>Eukaryota</taxon>
        <taxon>Viridiplantae</taxon>
        <taxon>Chlorophyta</taxon>
        <taxon>core chlorophytes</taxon>
        <taxon>Trebouxiophyceae</taxon>
        <taxon>Chlorellales</taxon>
        <taxon>Chlorellaceae</taxon>
        <taxon>Auxenochlorella</taxon>
    </lineage>
</organism>
<comment type="function">
    <text evidence="9">Pyrophosphatase that hydrolyzes the non-canonical purine nucleotides inosine triphosphate (ITP), deoxyinosine triphosphate (dITP) as well as 2'-deoxy-N-6-hydroxylaminopurine triphosphate (dHAPTP) and xanthosine 5'-triphosphate (XTP) to their respective monophosphate derivatives. The enzyme does not distinguish between the deoxy- and ribose forms. Probably excludes non-canonical purines from RNA and DNA precursor pools, thus preventing their incorporation into RNA and DNA and avoiding chromosomal lesions.</text>
</comment>
<keyword evidence="15" id="KW-1185">Reference proteome</keyword>
<keyword evidence="13" id="KW-0464">Manganese</keyword>
<dbReference type="SUPFAM" id="SSF52972">
    <property type="entry name" value="ITPase-like"/>
    <property type="match status" value="1"/>
</dbReference>
<keyword evidence="3 13" id="KW-0963">Cytoplasm</keyword>
<dbReference type="PANTHER" id="PTHR11067:SF9">
    <property type="entry name" value="INOSINE TRIPHOSPHATE PYROPHOSPHATASE"/>
    <property type="match status" value="1"/>
</dbReference>
<feature type="binding site" evidence="13">
    <location>
        <begin position="34"/>
        <end position="35"/>
    </location>
    <ligand>
        <name>ITP</name>
        <dbReference type="ChEBI" id="CHEBI:61402"/>
    </ligand>
</feature>
<dbReference type="Gene3D" id="3.90.950.10">
    <property type="match status" value="1"/>
</dbReference>
<feature type="binding site" evidence="13">
    <location>
        <position position="34"/>
    </location>
    <ligand>
        <name>Mg(2+)</name>
        <dbReference type="ChEBI" id="CHEBI:18420"/>
    </ligand>
</feature>
<reference evidence="14 15" key="1">
    <citation type="journal article" date="2014" name="BMC Genomics">
        <title>Oil accumulation mechanisms of the oleaginous microalga Chlorella protothecoides revealed through its genome, transcriptomes, and proteomes.</title>
        <authorList>
            <person name="Gao C."/>
            <person name="Wang Y."/>
            <person name="Shen Y."/>
            <person name="Yan D."/>
            <person name="He X."/>
            <person name="Dai J."/>
            <person name="Wu Q."/>
        </authorList>
    </citation>
    <scope>NUCLEOTIDE SEQUENCE [LARGE SCALE GENOMIC DNA]</scope>
    <source>
        <strain evidence="14 15">0710</strain>
    </source>
</reference>
<dbReference type="GO" id="GO:0009204">
    <property type="term" value="P:deoxyribonucleoside triphosphate catabolic process"/>
    <property type="evidence" value="ECO:0007669"/>
    <property type="project" value="UniProtKB-UniRule"/>
</dbReference>
<comment type="subcellular location">
    <subcellularLocation>
        <location evidence="1 13">Cytoplasm</location>
    </subcellularLocation>
</comment>
<evidence type="ECO:0000256" key="6">
    <source>
        <dbReference type="ARBA" id="ARBA00022801"/>
    </source>
</evidence>
<accession>A0A087SD05</accession>
<dbReference type="STRING" id="3075.A0A087SD05"/>
<evidence type="ECO:0000256" key="4">
    <source>
        <dbReference type="ARBA" id="ARBA00022723"/>
    </source>
</evidence>
<proteinExistence type="inferred from homology"/>
<feature type="binding site" evidence="13">
    <location>
        <position position="133"/>
    </location>
    <ligand>
        <name>ITP</name>
        <dbReference type="ChEBI" id="CHEBI:61402"/>
    </ligand>
</feature>
<comment type="catalytic activity">
    <reaction evidence="12">
        <text>N(6)-hydroxy-dATP + H2O = N(6)-hydroxy-dAMP + diphosphate + H(+)</text>
        <dbReference type="Rhea" id="RHEA:83971"/>
        <dbReference type="ChEBI" id="CHEBI:15377"/>
        <dbReference type="ChEBI" id="CHEBI:15378"/>
        <dbReference type="ChEBI" id="CHEBI:33019"/>
        <dbReference type="ChEBI" id="CHEBI:233529"/>
        <dbReference type="ChEBI" id="CHEBI:233530"/>
    </reaction>
    <physiologicalReaction direction="left-to-right" evidence="12">
        <dbReference type="Rhea" id="RHEA:83972"/>
    </physiologicalReaction>
</comment>
<dbReference type="InterPro" id="IPR027502">
    <property type="entry name" value="ITPase"/>
</dbReference>
<comment type="catalytic activity">
    <reaction evidence="13">
        <text>XTP + H2O = XMP + diphosphate + H(+)</text>
        <dbReference type="Rhea" id="RHEA:28610"/>
        <dbReference type="ChEBI" id="CHEBI:15377"/>
        <dbReference type="ChEBI" id="CHEBI:15378"/>
        <dbReference type="ChEBI" id="CHEBI:33019"/>
        <dbReference type="ChEBI" id="CHEBI:57464"/>
        <dbReference type="ChEBI" id="CHEBI:61314"/>
        <dbReference type="EC" id="3.6.1.66"/>
    </reaction>
</comment>
<dbReference type="PANTHER" id="PTHR11067">
    <property type="entry name" value="INOSINE TRIPHOSPHATE PYROPHOSPHATASE/HAM1 PROTEIN"/>
    <property type="match status" value="1"/>
</dbReference>
<evidence type="ECO:0000256" key="13">
    <source>
        <dbReference type="HAMAP-Rule" id="MF_03148"/>
    </source>
</evidence>
<evidence type="ECO:0000256" key="8">
    <source>
        <dbReference type="ARBA" id="ARBA00023080"/>
    </source>
</evidence>
<keyword evidence="4 13" id="KW-0479">Metal-binding</keyword>
<evidence type="ECO:0000256" key="11">
    <source>
        <dbReference type="ARBA" id="ARBA00093255"/>
    </source>
</evidence>
<sequence>MAWFPHEQGEPEEIAKEKCRLAALQVKGPVFVEDTCLCFNAYKGLPGPYVKWFLEKLGHDGLNRMLHGFDDKTGYALCTFAYSDGPDAEPHVFMGRTDGTIVPARGPATFGWDPIFQPSGFDQTYAEMEKAAKNAISHRRRALDKLRHHLVQRYAT</sequence>
<protein>
    <recommendedName>
        <fullName evidence="13">Inosine triphosphate pyrophosphatase</fullName>
        <shortName evidence="13">ITPase</shortName>
        <shortName evidence="13">Inosine triphosphatase</shortName>
        <ecNumber evidence="13">3.6.1.66</ecNumber>
    </recommendedName>
    <alternativeName>
        <fullName evidence="13">Non-canonical purine NTP pyrophosphatase</fullName>
    </alternativeName>
    <alternativeName>
        <fullName evidence="13">Non-standard purine NTP pyrophosphatase</fullName>
    </alternativeName>
    <alternativeName>
        <fullName evidence="13">Nucleoside-triphosphate diphosphatase</fullName>
    </alternativeName>
    <alternativeName>
        <fullName evidence="13">Nucleoside-triphosphate pyrophosphatase</fullName>
        <shortName evidence="13">NTPase</shortName>
    </alternativeName>
    <alternativeName>
        <fullName evidence="13">XTP/dITP diphosphatase</fullName>
    </alternativeName>
</protein>
<gene>
    <name evidence="14" type="ORF">F751_2868</name>
</gene>
<evidence type="ECO:0000256" key="3">
    <source>
        <dbReference type="ARBA" id="ARBA00022490"/>
    </source>
</evidence>
<comment type="similarity">
    <text evidence="2 13">Belongs to the HAM1 NTPase family.</text>
</comment>
<dbReference type="GO" id="GO:0005737">
    <property type="term" value="C:cytoplasm"/>
    <property type="evidence" value="ECO:0007669"/>
    <property type="project" value="UniProtKB-SubCell"/>
</dbReference>